<keyword evidence="5" id="KW-1185">Reference proteome</keyword>
<evidence type="ECO:0000256" key="1">
    <source>
        <dbReference type="SAM" id="Phobius"/>
    </source>
</evidence>
<sequence length="155" mass="17159">MTSSTYPRIKVFFAFLLCPFFAGLVAVPLMLISIMVTVFENSSLIGEVRGGEVFSLFITIPLMAQLIFFLPSLVFALSLVFIKPVGGFKVYVVVSVVGAIVSSVWMFGVVFFFINKVENYQIMRNIFPVVLSFLLGGGSTWAAAYWFLPQSLPSE</sequence>
<dbReference type="OrthoDB" id="7019681at2"/>
<dbReference type="AlphaFoldDB" id="A0A5P1DFD5"/>
<evidence type="ECO:0000313" key="2">
    <source>
        <dbReference type="EMBL" id="MBK3462891.1"/>
    </source>
</evidence>
<gene>
    <name evidence="3" type="ORF">FRT59_16870</name>
    <name evidence="2" type="ORF">JJD71_27870</name>
</gene>
<protein>
    <submittedName>
        <fullName evidence="3">Uncharacterized protein</fullName>
    </submittedName>
</protein>
<dbReference type="Proteomes" id="UP000408764">
    <property type="component" value="Unassembled WGS sequence"/>
</dbReference>
<keyword evidence="1" id="KW-0472">Membrane</keyword>
<evidence type="ECO:0000313" key="3">
    <source>
        <dbReference type="EMBL" id="MRJ38630.1"/>
    </source>
</evidence>
<reference evidence="3 4" key="1">
    <citation type="submission" date="2019-08" db="EMBL/GenBank/DDBJ databases">
        <title>Pseudomonas haemolytica sp. nov. isolated from raw milk and skim milk concentrate.</title>
        <authorList>
            <person name="Hofmann K."/>
            <person name="Huptas C."/>
            <person name="Doll E."/>
            <person name="Scherer S."/>
            <person name="Wenning M."/>
        </authorList>
    </citation>
    <scope>NUCLEOTIDE SEQUENCE [LARGE SCALE GENOMIC DNA]</scope>
    <source>
        <strain evidence="3 4">DSM 108987</strain>
    </source>
</reference>
<dbReference type="EMBL" id="VOIW01000004">
    <property type="protein sequence ID" value="MRJ38630.1"/>
    <property type="molecule type" value="Genomic_DNA"/>
</dbReference>
<evidence type="ECO:0000313" key="4">
    <source>
        <dbReference type="Proteomes" id="UP000408764"/>
    </source>
</evidence>
<feature type="transmembrane region" description="Helical" evidence="1">
    <location>
        <begin position="12"/>
        <end position="32"/>
    </location>
</feature>
<reference evidence="2 5" key="2">
    <citation type="submission" date="2021-01" db="EMBL/GenBank/DDBJ databases">
        <title>Antibiotic resistance and phylogeny of Pseudomonas spp. isolated over three decades from chicken meat in the Norwegian food chain.</title>
        <authorList>
            <person name="Moen B."/>
        </authorList>
    </citation>
    <scope>NUCLEOTIDE SEQUENCE [LARGE SCALE GENOMIC DNA]</scope>
    <source>
        <strain evidence="2 5">MF6766</strain>
    </source>
</reference>
<keyword evidence="1" id="KW-0812">Transmembrane</keyword>
<name>A0A5P1DFD5_9PSED</name>
<proteinExistence type="predicted"/>
<dbReference type="RefSeq" id="WP_153871708.1">
    <property type="nucleotide sequence ID" value="NZ_JAEKCT010000004.1"/>
</dbReference>
<accession>A0A5P1DFD5</accession>
<feature type="transmembrane region" description="Helical" evidence="1">
    <location>
        <begin position="126"/>
        <end position="148"/>
    </location>
</feature>
<organism evidence="3 4">
    <name type="scientific">Pseudomonas haemolytica</name>
    <dbReference type="NCBI Taxonomy" id="2600065"/>
    <lineage>
        <taxon>Bacteria</taxon>
        <taxon>Pseudomonadati</taxon>
        <taxon>Pseudomonadota</taxon>
        <taxon>Gammaproteobacteria</taxon>
        <taxon>Pseudomonadales</taxon>
        <taxon>Pseudomonadaceae</taxon>
        <taxon>Pseudomonas</taxon>
    </lineage>
</organism>
<feature type="transmembrane region" description="Helical" evidence="1">
    <location>
        <begin position="53"/>
        <end position="82"/>
    </location>
</feature>
<keyword evidence="1" id="KW-1133">Transmembrane helix</keyword>
<evidence type="ECO:0000313" key="5">
    <source>
        <dbReference type="Proteomes" id="UP000620382"/>
    </source>
</evidence>
<dbReference type="EMBL" id="JAENSR010000011">
    <property type="protein sequence ID" value="MBK3462891.1"/>
    <property type="molecule type" value="Genomic_DNA"/>
</dbReference>
<comment type="caution">
    <text evidence="3">The sequence shown here is derived from an EMBL/GenBank/DDBJ whole genome shotgun (WGS) entry which is preliminary data.</text>
</comment>
<feature type="transmembrane region" description="Helical" evidence="1">
    <location>
        <begin position="88"/>
        <end position="114"/>
    </location>
</feature>
<dbReference type="Proteomes" id="UP000620382">
    <property type="component" value="Unassembled WGS sequence"/>
</dbReference>